<dbReference type="GO" id="GO:0016925">
    <property type="term" value="P:protein sumoylation"/>
    <property type="evidence" value="ECO:0007669"/>
    <property type="project" value="TreeGrafter"/>
</dbReference>
<feature type="domain" description="Ubiquitin-activating enzyme E1 FCCH" evidence="5">
    <location>
        <begin position="175"/>
        <end position="244"/>
    </location>
</feature>
<dbReference type="Proteomes" id="UP000692954">
    <property type="component" value="Unassembled WGS sequence"/>
</dbReference>
<dbReference type="OrthoDB" id="10252231at2759"/>
<evidence type="ECO:0000259" key="4">
    <source>
        <dbReference type="Pfam" id="PF10585"/>
    </source>
</evidence>
<dbReference type="InterPro" id="IPR019572">
    <property type="entry name" value="UBA_E1_SCCH"/>
</dbReference>
<dbReference type="InterPro" id="IPR000594">
    <property type="entry name" value="ThiF_NAD_FAD-bd"/>
</dbReference>
<proteinExistence type="inferred from homology"/>
<name>A0A8S1NGM7_9CILI</name>
<dbReference type="AlphaFoldDB" id="A0A8S1NGM7"/>
<dbReference type="FunFam" id="2.40.30.180:FF:000002">
    <property type="entry name" value="Ubiquitin-activating enzyme E1 2"/>
    <property type="match status" value="1"/>
</dbReference>
<protein>
    <submittedName>
        <fullName evidence="6">Uncharacterized protein</fullName>
    </submittedName>
</protein>
<gene>
    <name evidence="6" type="ORF">PSON_ATCC_30995.1.T0540031</name>
</gene>
<dbReference type="GO" id="GO:0031510">
    <property type="term" value="C:SUMO activating enzyme complex"/>
    <property type="evidence" value="ECO:0007669"/>
    <property type="project" value="TreeGrafter"/>
</dbReference>
<dbReference type="PANTHER" id="PTHR10953">
    <property type="entry name" value="UBIQUITIN-ACTIVATING ENZYME E1"/>
    <property type="match status" value="1"/>
</dbReference>
<evidence type="ECO:0000256" key="1">
    <source>
        <dbReference type="ARBA" id="ARBA00005673"/>
    </source>
</evidence>
<keyword evidence="7" id="KW-1185">Reference proteome</keyword>
<dbReference type="GO" id="GO:0019948">
    <property type="term" value="F:SUMO activating enzyme activity"/>
    <property type="evidence" value="ECO:0007669"/>
    <property type="project" value="TreeGrafter"/>
</dbReference>
<evidence type="ECO:0000256" key="2">
    <source>
        <dbReference type="ARBA" id="ARBA00043952"/>
    </source>
</evidence>
<organism evidence="6 7">
    <name type="scientific">Paramecium sonneborni</name>
    <dbReference type="NCBI Taxonomy" id="65129"/>
    <lineage>
        <taxon>Eukaryota</taxon>
        <taxon>Sar</taxon>
        <taxon>Alveolata</taxon>
        <taxon>Ciliophora</taxon>
        <taxon>Intramacronucleata</taxon>
        <taxon>Oligohymenophorea</taxon>
        <taxon>Peniculida</taxon>
        <taxon>Parameciidae</taxon>
        <taxon>Paramecium</taxon>
    </lineage>
</organism>
<comment type="similarity">
    <text evidence="1">Belongs to the ubiquitin-activating E1 family.</text>
</comment>
<dbReference type="Pfam" id="PF00899">
    <property type="entry name" value="ThiF"/>
    <property type="match status" value="1"/>
</dbReference>
<dbReference type="Pfam" id="PF10585">
    <property type="entry name" value="UBA_E1_SCCH"/>
    <property type="match status" value="1"/>
</dbReference>
<reference evidence="6" key="1">
    <citation type="submission" date="2021-01" db="EMBL/GenBank/DDBJ databases">
        <authorList>
            <consortium name="Genoscope - CEA"/>
            <person name="William W."/>
        </authorList>
    </citation>
    <scope>NUCLEOTIDE SEQUENCE</scope>
</reference>
<comment type="caution">
    <text evidence="6">The sequence shown here is derived from an EMBL/GenBank/DDBJ whole genome shotgun (WGS) entry which is preliminary data.</text>
</comment>
<dbReference type="GO" id="GO:0005737">
    <property type="term" value="C:cytoplasm"/>
    <property type="evidence" value="ECO:0007669"/>
    <property type="project" value="TreeGrafter"/>
</dbReference>
<accession>A0A8S1NGM7</accession>
<dbReference type="EMBL" id="CAJJDN010000054">
    <property type="protein sequence ID" value="CAD8089271.1"/>
    <property type="molecule type" value="Genomic_DNA"/>
</dbReference>
<dbReference type="PANTHER" id="PTHR10953:SF162">
    <property type="entry name" value="SUMO-ACTIVATING ENZYME SUBUNIT 1"/>
    <property type="match status" value="1"/>
</dbReference>
<evidence type="ECO:0000259" key="3">
    <source>
        <dbReference type="Pfam" id="PF00899"/>
    </source>
</evidence>
<evidence type="ECO:0000259" key="5">
    <source>
        <dbReference type="Pfam" id="PF16190"/>
    </source>
</evidence>
<feature type="domain" description="THIF-type NAD/FAD binding fold" evidence="3">
    <location>
        <begin position="373"/>
        <end position="522"/>
    </location>
</feature>
<sequence length="810" mass="93868">MQIQSFDELATEKEIKLFGKTTSQKFQRLKIIIIGLSSLGLEIAKHISTQQPELITLCDTQLQRLKQCELLLKINNVTQIETLEMSYKDNEILSKIEKHDLTIICDIQSLKFAIAVSEHLRQNASKNQKNNKGVIWTCTFGFICLKFSDFGQGFKVFDRDGVQPFPYHIIDITNSNPGIVKIHNSIPHNYKTGDFVRISNVEGMTQVNGPEARPIKIISPTEFSIEHTQHYNKYLAGGLVQLTKVPFKYQFQKLSDTIYNPNSLKTNEDKIVYSTVIANLQLLDQTIKPQNEQEIISIALAIYKTFDLDQFDVQLCQKTIRQMQTTKYPVINLWAGYCSLEVVKFTGKFTPQECSFIQFISDIENDDTQIKIKLQSLNALVIGSGGTGCEIIRLFSLMECCTQPNSKLTILDDDIVRKYTLGTHYWFNQQTLGMQKADVAQQQAQMLCSSMNIDVDKTKFSEKSEIIVKQHDIIFSAINNQTSRLLIQQQAQKHNKVLFDQILNGLKAYTQFGKPNQQLQIQETLKNVYNVDQNTYKKFPYLPIHCVLWAKEVFDNSFVGFVTDFQKFLQDRNGYLQNFEELDVVDNYHIRAHVINRISKPGFNLTLDKILSLSKELYEFHFEFKINQLLKQYPVDALECVWTGYKKIPQAMKFDSNNMDHVAYIQITTLLISKLFNINASAVFKQEYVIDKLQQMTENYWNLTNPQVPTPTEYSSQNKPQFLNFDDDQIRGLYVRCIHILTNLRCRNYNLQPIPLYKVQKYALEMHRSNPIMHSIIVGWMGIELYKYLYGNCKQRNMHIDVNSNILEFI</sequence>
<feature type="domain" description="Ubiquitin-activating enzyme SCCH" evidence="4">
    <location>
        <begin position="540"/>
        <end position="694"/>
    </location>
</feature>
<dbReference type="Pfam" id="PF16190">
    <property type="entry name" value="E1_FCCH"/>
    <property type="match status" value="1"/>
</dbReference>
<evidence type="ECO:0000313" key="6">
    <source>
        <dbReference type="EMBL" id="CAD8089271.1"/>
    </source>
</evidence>
<dbReference type="InterPro" id="IPR045886">
    <property type="entry name" value="ThiF/MoeB/HesA"/>
</dbReference>
<comment type="pathway">
    <text evidence="2">Protein modification.</text>
</comment>
<evidence type="ECO:0000313" key="7">
    <source>
        <dbReference type="Proteomes" id="UP000692954"/>
    </source>
</evidence>
<dbReference type="InterPro" id="IPR032418">
    <property type="entry name" value="E1_FCCH"/>
</dbReference>